<dbReference type="RefSeq" id="WP_068959947.1">
    <property type="nucleotide sequence ID" value="NZ_CAJTAP010000052.1"/>
</dbReference>
<reference evidence="6" key="1">
    <citation type="submission" date="2016-04" db="EMBL/GenBank/DDBJ databases">
        <title>Complete Genome Sequences of Twelve Strains of a Stable Defined Moderately Diverse Mouse Microbiota 2 (sDMDMm2).</title>
        <authorList>
            <person name="Uchimura Y."/>
            <person name="Wyss M."/>
            <person name="Brugiroux S."/>
            <person name="Limenitakis J.P."/>
            <person name="Stecher B."/>
            <person name="McCoy K.D."/>
            <person name="Macpherson A.J."/>
        </authorList>
    </citation>
    <scope>NUCLEOTIDE SEQUENCE [LARGE SCALE GENOMIC DNA]</scope>
    <source>
        <strain evidence="6">YL27</strain>
    </source>
</reference>
<evidence type="ECO:0000313" key="5">
    <source>
        <dbReference type="EMBL" id="ANU62550.1"/>
    </source>
</evidence>
<name>A0A1B1S6X2_9BACT</name>
<dbReference type="InterPro" id="IPR011010">
    <property type="entry name" value="DNA_brk_join_enz"/>
</dbReference>
<keyword evidence="6" id="KW-1185">Reference proteome</keyword>
<feature type="domain" description="Tyr recombinase" evidence="4">
    <location>
        <begin position="106"/>
        <end position="312"/>
    </location>
</feature>
<dbReference type="AlphaFoldDB" id="A0A1B1S6X2"/>
<dbReference type="OrthoDB" id="9766545at2"/>
<dbReference type="Proteomes" id="UP000186351">
    <property type="component" value="Chromosome"/>
</dbReference>
<evidence type="ECO:0000313" key="6">
    <source>
        <dbReference type="Proteomes" id="UP000186351"/>
    </source>
</evidence>
<dbReference type="GO" id="GO:0006310">
    <property type="term" value="P:DNA recombination"/>
    <property type="evidence" value="ECO:0007669"/>
    <property type="project" value="UniProtKB-KW"/>
</dbReference>
<proteinExistence type="inferred from homology"/>
<evidence type="ECO:0000256" key="2">
    <source>
        <dbReference type="ARBA" id="ARBA00023125"/>
    </source>
</evidence>
<accession>A0A1Z2XEX2</accession>
<dbReference type="SUPFAM" id="SSF56349">
    <property type="entry name" value="DNA breaking-rejoining enzymes"/>
    <property type="match status" value="1"/>
</dbReference>
<gene>
    <name evidence="5" type="ORF">A4V02_01560</name>
</gene>
<dbReference type="InterPro" id="IPR013762">
    <property type="entry name" value="Integrase-like_cat_sf"/>
</dbReference>
<dbReference type="InterPro" id="IPR002104">
    <property type="entry name" value="Integrase_catalytic"/>
</dbReference>
<evidence type="ECO:0000256" key="3">
    <source>
        <dbReference type="ARBA" id="ARBA00023172"/>
    </source>
</evidence>
<keyword evidence="3" id="KW-0233">DNA recombination</keyword>
<dbReference type="PANTHER" id="PTHR30349:SF41">
    <property type="entry name" value="INTEGRASE_RECOMBINASE PROTEIN MJ0367-RELATED"/>
    <property type="match status" value="1"/>
</dbReference>
<evidence type="ECO:0000259" key="4">
    <source>
        <dbReference type="PROSITE" id="PS51898"/>
    </source>
</evidence>
<keyword evidence="2" id="KW-0238">DNA-binding</keyword>
<comment type="similarity">
    <text evidence="1">Belongs to the 'phage' integrase family.</text>
</comment>
<dbReference type="PROSITE" id="PS51898">
    <property type="entry name" value="TYR_RECOMBINASE"/>
    <property type="match status" value="1"/>
</dbReference>
<dbReference type="GeneID" id="65535524"/>
<dbReference type="EMBL" id="CP015402">
    <property type="protein sequence ID" value="ANU62550.1"/>
    <property type="molecule type" value="Genomic_DNA"/>
</dbReference>
<dbReference type="STRING" id="1796646.A4V02_01560"/>
<dbReference type="PANTHER" id="PTHR30349">
    <property type="entry name" value="PHAGE INTEGRASE-RELATED"/>
    <property type="match status" value="1"/>
</dbReference>
<evidence type="ECO:0000256" key="1">
    <source>
        <dbReference type="ARBA" id="ARBA00008857"/>
    </source>
</evidence>
<dbReference type="InterPro" id="IPR050090">
    <property type="entry name" value="Tyrosine_recombinase_XerCD"/>
</dbReference>
<dbReference type="GO" id="GO:0015074">
    <property type="term" value="P:DNA integration"/>
    <property type="evidence" value="ECO:0007669"/>
    <property type="project" value="InterPro"/>
</dbReference>
<sequence>MSDTDYKSVLAPYMAQLMEMERAAGAVNTHLHGILKDFDDFACAYGLKDTSVSESFIIGWLKTRINESERTVYNKVSVWRKLLTLMNRRGCKCYVPRAMRRPHSTFTPYVFTESELSSIWTEIDRQRAHKNNADSPLMTLPAIYRLLYSAGLRMGEALSIRNKDINLQDGTILIHATKREAERIIVLHDTMKNVLRDYIECRNRMPLSGLTNPEHHLFVKLDGTPVSDKAVYANFRKLLKKCGIQYGGRSRGPCVHSLRHTYAVHALANMTRKGMNIYAALPILSASMGHHSLEATEYYVRLTRNTYADIERNSSAINAFVYPSKSKSYDD</sequence>
<dbReference type="KEGG" id="pary:A4V02_01560"/>
<dbReference type="Pfam" id="PF00589">
    <property type="entry name" value="Phage_integrase"/>
    <property type="match status" value="1"/>
</dbReference>
<protein>
    <recommendedName>
        <fullName evidence="4">Tyr recombinase domain-containing protein</fullName>
    </recommendedName>
</protein>
<dbReference type="Gene3D" id="1.10.443.10">
    <property type="entry name" value="Intergrase catalytic core"/>
    <property type="match status" value="1"/>
</dbReference>
<accession>A0A1B1S6X2</accession>
<organism evidence="5 6">
    <name type="scientific">Muribaculum intestinale</name>
    <dbReference type="NCBI Taxonomy" id="1796646"/>
    <lineage>
        <taxon>Bacteria</taxon>
        <taxon>Pseudomonadati</taxon>
        <taxon>Bacteroidota</taxon>
        <taxon>Bacteroidia</taxon>
        <taxon>Bacteroidales</taxon>
        <taxon>Muribaculaceae</taxon>
        <taxon>Muribaculum</taxon>
    </lineage>
</organism>
<dbReference type="GO" id="GO:0003677">
    <property type="term" value="F:DNA binding"/>
    <property type="evidence" value="ECO:0007669"/>
    <property type="project" value="UniProtKB-KW"/>
</dbReference>